<dbReference type="Proteomes" id="UP001291309">
    <property type="component" value="Unassembled WGS sequence"/>
</dbReference>
<dbReference type="PANTHER" id="PTHR46187">
    <property type="entry name" value="ALKALINE CERAMIDASE 3"/>
    <property type="match status" value="1"/>
</dbReference>
<protein>
    <submittedName>
        <fullName evidence="7">Ceramidase</fullName>
    </submittedName>
</protein>
<feature type="transmembrane region" description="Helical" evidence="6">
    <location>
        <begin position="32"/>
        <end position="51"/>
    </location>
</feature>
<evidence type="ECO:0000313" key="7">
    <source>
        <dbReference type="EMBL" id="MDY7227319.1"/>
    </source>
</evidence>
<dbReference type="Pfam" id="PF05875">
    <property type="entry name" value="Ceramidase"/>
    <property type="match status" value="1"/>
</dbReference>
<gene>
    <name evidence="7" type="ORF">SYV04_12985</name>
</gene>
<evidence type="ECO:0000256" key="4">
    <source>
        <dbReference type="ARBA" id="ARBA00022989"/>
    </source>
</evidence>
<evidence type="ECO:0000256" key="1">
    <source>
        <dbReference type="ARBA" id="ARBA00004141"/>
    </source>
</evidence>
<comment type="subcellular location">
    <subcellularLocation>
        <location evidence="1">Membrane</location>
        <topology evidence="1">Multi-pass membrane protein</topology>
    </subcellularLocation>
</comment>
<feature type="transmembrane region" description="Helical" evidence="6">
    <location>
        <begin position="141"/>
        <end position="162"/>
    </location>
</feature>
<feature type="transmembrane region" description="Helical" evidence="6">
    <location>
        <begin position="117"/>
        <end position="135"/>
    </location>
</feature>
<evidence type="ECO:0000256" key="2">
    <source>
        <dbReference type="ARBA" id="ARBA00022692"/>
    </source>
</evidence>
<feature type="transmembrane region" description="Helical" evidence="6">
    <location>
        <begin position="60"/>
        <end position="81"/>
    </location>
</feature>
<sequence>MPAPTTGFWGTNTSTVDWCETNYEHLYSVAELFNSVSSLAMVLAGILGIALHRKVLERRFMLAFALVSVVGLGSIAFHATLLFQMQMMDELPMLYLAIVMVYILVENRPERRFGPWFPLALLGYAVLSTYLSAFTRGRLQFFLFQASFASLELFALARVYLIHHRSQDVKGRRIFQAGMAAYALALAVWLSDIHFCSTLNQTLPSLGIPNPQLHAWWHVLVSCGFYALLMVIAHDRMKTLGQAPQLHFAARVLPFVRGTTPR</sequence>
<keyword evidence="3" id="KW-0378">Hydrolase</keyword>
<dbReference type="PANTHER" id="PTHR46187:SF3">
    <property type="entry name" value="ALKALINE CERAMIDASE 3"/>
    <property type="match status" value="1"/>
</dbReference>
<dbReference type="InterPro" id="IPR008901">
    <property type="entry name" value="ACER"/>
</dbReference>
<evidence type="ECO:0000256" key="6">
    <source>
        <dbReference type="SAM" id="Phobius"/>
    </source>
</evidence>
<accession>A0ABU5H2H7</accession>
<feature type="transmembrane region" description="Helical" evidence="6">
    <location>
        <begin position="87"/>
        <end position="105"/>
    </location>
</feature>
<evidence type="ECO:0000256" key="5">
    <source>
        <dbReference type="ARBA" id="ARBA00023136"/>
    </source>
</evidence>
<organism evidence="7 8">
    <name type="scientific">Hyalangium rubrum</name>
    <dbReference type="NCBI Taxonomy" id="3103134"/>
    <lineage>
        <taxon>Bacteria</taxon>
        <taxon>Pseudomonadati</taxon>
        <taxon>Myxococcota</taxon>
        <taxon>Myxococcia</taxon>
        <taxon>Myxococcales</taxon>
        <taxon>Cystobacterineae</taxon>
        <taxon>Archangiaceae</taxon>
        <taxon>Hyalangium</taxon>
    </lineage>
</organism>
<comment type="caution">
    <text evidence="7">The sequence shown here is derived from an EMBL/GenBank/DDBJ whole genome shotgun (WGS) entry which is preliminary data.</text>
</comment>
<keyword evidence="8" id="KW-1185">Reference proteome</keyword>
<proteinExistence type="predicted"/>
<evidence type="ECO:0000256" key="3">
    <source>
        <dbReference type="ARBA" id="ARBA00022801"/>
    </source>
</evidence>
<feature type="transmembrane region" description="Helical" evidence="6">
    <location>
        <begin position="215"/>
        <end position="233"/>
    </location>
</feature>
<dbReference type="EMBL" id="JAXIVS010000004">
    <property type="protein sequence ID" value="MDY7227319.1"/>
    <property type="molecule type" value="Genomic_DNA"/>
</dbReference>
<dbReference type="RefSeq" id="WP_321546046.1">
    <property type="nucleotide sequence ID" value="NZ_JAXIVS010000004.1"/>
</dbReference>
<keyword evidence="4 6" id="KW-1133">Transmembrane helix</keyword>
<evidence type="ECO:0000313" key="8">
    <source>
        <dbReference type="Proteomes" id="UP001291309"/>
    </source>
</evidence>
<name>A0ABU5H2H7_9BACT</name>
<keyword evidence="5 6" id="KW-0472">Membrane</keyword>
<feature type="transmembrane region" description="Helical" evidence="6">
    <location>
        <begin position="174"/>
        <end position="195"/>
    </location>
</feature>
<keyword evidence="2 6" id="KW-0812">Transmembrane</keyword>
<reference evidence="7 8" key="1">
    <citation type="submission" date="2023-12" db="EMBL/GenBank/DDBJ databases">
        <title>the genome sequence of Hyalangium sp. s54d21.</title>
        <authorList>
            <person name="Zhang X."/>
        </authorList>
    </citation>
    <scope>NUCLEOTIDE SEQUENCE [LARGE SCALE GENOMIC DNA]</scope>
    <source>
        <strain evidence="8">s54d21</strain>
    </source>
</reference>